<proteinExistence type="predicted"/>
<dbReference type="SUPFAM" id="SSF103515">
    <property type="entry name" value="Autotransporter"/>
    <property type="match status" value="1"/>
</dbReference>
<organism evidence="2 4">
    <name type="scientific">Ralstonia mannitolilytica</name>
    <dbReference type="NCBI Taxonomy" id="105219"/>
    <lineage>
        <taxon>Bacteria</taxon>
        <taxon>Pseudomonadati</taxon>
        <taxon>Pseudomonadota</taxon>
        <taxon>Betaproteobacteria</taxon>
        <taxon>Burkholderiales</taxon>
        <taxon>Burkholderiaceae</taxon>
        <taxon>Ralstonia</taxon>
    </lineage>
</organism>
<dbReference type="NCBIfam" id="TIGR01414">
    <property type="entry name" value="autotrans_barl"/>
    <property type="match status" value="1"/>
</dbReference>
<evidence type="ECO:0000313" key="2">
    <source>
        <dbReference type="EMBL" id="CAJ0687932.1"/>
    </source>
</evidence>
<evidence type="ECO:0000313" key="5">
    <source>
        <dbReference type="Proteomes" id="UP001190452"/>
    </source>
</evidence>
<comment type="caution">
    <text evidence="2">The sequence shown here is derived from an EMBL/GenBank/DDBJ whole genome shotgun (WGS) entry which is preliminary data.</text>
</comment>
<dbReference type="AlphaFoldDB" id="A0AAD2ARN3"/>
<dbReference type="EMBL" id="CATVXE010000013">
    <property type="protein sequence ID" value="CAJ0687932.1"/>
    <property type="molecule type" value="Genomic_DNA"/>
</dbReference>
<protein>
    <submittedName>
        <fullName evidence="2">Adhesin BmaC autotransporter</fullName>
    </submittedName>
</protein>
<sequence length="313" mass="33407">MNDLPTLQQRVGSRYWSDAASADADAGGDGTGTRPGAGWAHVEGRHLAVNSTHSSTGTQWNLDQVKTQAGLDTLLTENASGRLFAGIGTQYSHGRAGVDSFFGNGRISVDGYSLSGSATWSGNNGFYVDGQAQATWYNSNLTSDTIGRRLTSDNKGFGRAFSIESGQRLALNETWSVTPQAQLVYSSVSFDDFTDPFGAHVTRDKSDSLTSRLGVSLDYNTAWRDAAGHTARANVYGLANVYYDFRGGTAVNVSDTVLSSRADRAWAGVGVGGAVTWNDDRFGLYGQVLVRSSLQGSGNGHDYRATVGARVRW</sequence>
<reference evidence="2 5" key="1">
    <citation type="submission" date="2023-07" db="EMBL/GenBank/DDBJ databases">
        <authorList>
            <person name="Peeters C."/>
        </authorList>
    </citation>
    <scope>NUCLEOTIDE SEQUENCE</scope>
    <source>
        <strain evidence="3 5">R-77569</strain>
        <strain evidence="2">R-77591</strain>
    </source>
</reference>
<dbReference type="RefSeq" id="WP_104566107.1">
    <property type="nucleotide sequence ID" value="NZ_CATVXE010000013.1"/>
</dbReference>
<dbReference type="GO" id="GO:0019867">
    <property type="term" value="C:outer membrane"/>
    <property type="evidence" value="ECO:0007669"/>
    <property type="project" value="InterPro"/>
</dbReference>
<evidence type="ECO:0000313" key="4">
    <source>
        <dbReference type="Proteomes" id="UP001190002"/>
    </source>
</evidence>
<dbReference type="Proteomes" id="UP001190452">
    <property type="component" value="Unassembled WGS sequence"/>
</dbReference>
<dbReference type="Gene3D" id="2.40.128.130">
    <property type="entry name" value="Autotransporter beta-domain"/>
    <property type="match status" value="1"/>
</dbReference>
<evidence type="ECO:0000259" key="1">
    <source>
        <dbReference type="PROSITE" id="PS51208"/>
    </source>
</evidence>
<dbReference type="PANTHER" id="PTHR35037:SF3">
    <property type="entry name" value="C-TERMINAL REGION OF AIDA-LIKE PROTEIN"/>
    <property type="match status" value="1"/>
</dbReference>
<dbReference type="InterPro" id="IPR051551">
    <property type="entry name" value="Autotransporter_adhesion"/>
</dbReference>
<dbReference type="PROSITE" id="PS51208">
    <property type="entry name" value="AUTOTRANSPORTER"/>
    <property type="match status" value="1"/>
</dbReference>
<dbReference type="SMART" id="SM00869">
    <property type="entry name" value="Autotransporter"/>
    <property type="match status" value="1"/>
</dbReference>
<feature type="domain" description="Autotransporter" evidence="1">
    <location>
        <begin position="31"/>
        <end position="313"/>
    </location>
</feature>
<gene>
    <name evidence="2" type="primary">bmaC</name>
    <name evidence="3" type="ORF">R77569_04042</name>
    <name evidence="2" type="ORF">R77591_03165</name>
</gene>
<dbReference type="InterPro" id="IPR005546">
    <property type="entry name" value="Autotransporte_beta"/>
</dbReference>
<dbReference type="Proteomes" id="UP001190002">
    <property type="component" value="Unassembled WGS sequence"/>
</dbReference>
<evidence type="ECO:0000313" key="3">
    <source>
        <dbReference type="EMBL" id="CAJ0890231.1"/>
    </source>
</evidence>
<dbReference type="Pfam" id="PF03797">
    <property type="entry name" value="Autotransporter"/>
    <property type="match status" value="1"/>
</dbReference>
<keyword evidence="5" id="KW-1185">Reference proteome</keyword>
<accession>A0AAD2ARN3</accession>
<dbReference type="InterPro" id="IPR006315">
    <property type="entry name" value="OM_autotransptr_brl_dom"/>
</dbReference>
<dbReference type="EMBL" id="CAUDKV010000021">
    <property type="protein sequence ID" value="CAJ0890231.1"/>
    <property type="molecule type" value="Genomic_DNA"/>
</dbReference>
<dbReference type="InterPro" id="IPR036709">
    <property type="entry name" value="Autotransporte_beta_dom_sf"/>
</dbReference>
<dbReference type="PANTHER" id="PTHR35037">
    <property type="entry name" value="C-TERMINAL REGION OF AIDA-LIKE PROTEIN"/>
    <property type="match status" value="1"/>
</dbReference>
<name>A0AAD2ARN3_9RALS</name>